<dbReference type="EMBL" id="BLXT01003749">
    <property type="protein sequence ID" value="GFO05561.1"/>
    <property type="molecule type" value="Genomic_DNA"/>
</dbReference>
<comment type="caution">
    <text evidence="1">The sequence shown here is derived from an EMBL/GenBank/DDBJ whole genome shotgun (WGS) entry which is preliminary data.</text>
</comment>
<evidence type="ECO:0008006" key="3">
    <source>
        <dbReference type="Google" id="ProtNLM"/>
    </source>
</evidence>
<gene>
    <name evidence="1" type="ORF">PoB_003206600</name>
</gene>
<evidence type="ECO:0000313" key="2">
    <source>
        <dbReference type="Proteomes" id="UP000735302"/>
    </source>
</evidence>
<dbReference type="AlphaFoldDB" id="A0AAV4A2U2"/>
<protein>
    <recommendedName>
        <fullName evidence="3">Homeobox domain-containing protein</fullName>
    </recommendedName>
</protein>
<evidence type="ECO:0000313" key="1">
    <source>
        <dbReference type="EMBL" id="GFO05561.1"/>
    </source>
</evidence>
<organism evidence="1 2">
    <name type="scientific">Plakobranchus ocellatus</name>
    <dbReference type="NCBI Taxonomy" id="259542"/>
    <lineage>
        <taxon>Eukaryota</taxon>
        <taxon>Metazoa</taxon>
        <taxon>Spiralia</taxon>
        <taxon>Lophotrochozoa</taxon>
        <taxon>Mollusca</taxon>
        <taxon>Gastropoda</taxon>
        <taxon>Heterobranchia</taxon>
        <taxon>Euthyneura</taxon>
        <taxon>Panpulmonata</taxon>
        <taxon>Sacoglossa</taxon>
        <taxon>Placobranchoidea</taxon>
        <taxon>Plakobranchidae</taxon>
        <taxon>Plakobranchus</taxon>
    </lineage>
</organism>
<name>A0AAV4A2U2_9GAST</name>
<dbReference type="Proteomes" id="UP000735302">
    <property type="component" value="Unassembled WGS sequence"/>
</dbReference>
<keyword evidence="2" id="KW-1185">Reference proteome</keyword>
<sequence>MEMSPKRKLGRPMGVARINENNQPGSALLLRADMRSGTGVIHHFRSKTIIMNEYLLSWAYEVSQTPIETSEIRKIANVSIHDIRDWVFRHTVRLQHGDLRLPDPHQARSCVAGHLKLDPELEDPRAGTMITQPPMPQRH</sequence>
<reference evidence="1 2" key="1">
    <citation type="journal article" date="2021" name="Elife">
        <title>Chloroplast acquisition without the gene transfer in kleptoplastic sea slugs, Plakobranchus ocellatus.</title>
        <authorList>
            <person name="Maeda T."/>
            <person name="Takahashi S."/>
            <person name="Yoshida T."/>
            <person name="Shimamura S."/>
            <person name="Takaki Y."/>
            <person name="Nagai Y."/>
            <person name="Toyoda A."/>
            <person name="Suzuki Y."/>
            <person name="Arimoto A."/>
            <person name="Ishii H."/>
            <person name="Satoh N."/>
            <person name="Nishiyama T."/>
            <person name="Hasebe M."/>
            <person name="Maruyama T."/>
            <person name="Minagawa J."/>
            <person name="Obokata J."/>
            <person name="Shigenobu S."/>
        </authorList>
    </citation>
    <scope>NUCLEOTIDE SEQUENCE [LARGE SCALE GENOMIC DNA]</scope>
</reference>
<proteinExistence type="predicted"/>
<accession>A0AAV4A2U2</accession>